<proteinExistence type="predicted"/>
<accession>A0AAD4IPC6</accession>
<name>A0AAD4IPC6_PERFH</name>
<feature type="compositionally biased region" description="Polar residues" evidence="1">
    <location>
        <begin position="347"/>
        <end position="376"/>
    </location>
</feature>
<evidence type="ECO:0000256" key="1">
    <source>
        <dbReference type="SAM" id="MobiDB-lite"/>
    </source>
</evidence>
<comment type="caution">
    <text evidence="2">The sequence shown here is derived from an EMBL/GenBank/DDBJ whole genome shotgun (WGS) entry which is preliminary data.</text>
</comment>
<gene>
    <name evidence="2" type="ORF">C2S53_001804</name>
</gene>
<dbReference type="PANTHER" id="PTHR11439:SF467">
    <property type="entry name" value="INTEGRASE CATALYTIC DOMAIN-CONTAINING PROTEIN"/>
    <property type="match status" value="1"/>
</dbReference>
<feature type="region of interest" description="Disordered" evidence="1">
    <location>
        <begin position="406"/>
        <end position="425"/>
    </location>
</feature>
<evidence type="ECO:0000313" key="2">
    <source>
        <dbReference type="EMBL" id="KAH6756623.1"/>
    </source>
</evidence>
<evidence type="ECO:0000313" key="3">
    <source>
        <dbReference type="Proteomes" id="UP001190926"/>
    </source>
</evidence>
<dbReference type="AlphaFoldDB" id="A0AAD4IPC6"/>
<dbReference type="PANTHER" id="PTHR11439">
    <property type="entry name" value="GAG-POL-RELATED RETROTRANSPOSON"/>
    <property type="match status" value="1"/>
</dbReference>
<protein>
    <submittedName>
        <fullName evidence="2">Uncharacterized protein</fullName>
    </submittedName>
</protein>
<dbReference type="EMBL" id="SDAM02029548">
    <property type="protein sequence ID" value="KAH6756623.1"/>
    <property type="molecule type" value="Genomic_DNA"/>
</dbReference>
<keyword evidence="3" id="KW-1185">Reference proteome</keyword>
<feature type="region of interest" description="Disordered" evidence="1">
    <location>
        <begin position="432"/>
        <end position="452"/>
    </location>
</feature>
<dbReference type="Proteomes" id="UP001190926">
    <property type="component" value="Unassembled WGS sequence"/>
</dbReference>
<sequence>MAEQTGADGKHAEKTGADDKSAEIILIQNHNLFQNTQTQMVSQIPPLNINIKLTDHNYGVWSWLMRMAIGGRGCLNHITGNHPPPTDSDPDFPRWEQNDLIISSLIMMSIDSELVPNFVEYPTAKALWEGLAATYSSDGDGLQIYDLLTRAIKWDLLLENPLSSVETAYAAARREFAQAQIWRTSSNGGSEHDMDSSSLEIGGVHVARGRSGQQESTTARREGAGFRSDGRQWKDLVKRPIGRGKQGKVAAAIGNPKAIGTGKHDAGTGSMVIDITTLAKCRFGGGIDTMTYDYADIVNASTPRKQYVQTANGGMASNIRTKQLIGRGTERDGLYYVNEVAQHGPSPLTTPTPGQASLSPLTISTSGQASGPSASDSDNEEQPIMPSDPIPLSPQSDIPEVISQPETVPILSDDNNSVSEKADKGNTGRYVLPARTTRGIPPKRYSPEHLPRSSKYPIANLVKGNLPEEAKAFSIAFMHRPQKEHMEAALRIVRYLKGSPAKGIVFLSNGHLEVKGYTDADWTGNPVDRRSISGYFTLVGGNLVTWKSKKQKIVTLSSAEAEFRGIAKGIAELIWIKKLLTEIGFPPQGEYVVTLLRAKSIQQQFTLDIYVAVNSHMGPQLRQSQPSIPSHLGS</sequence>
<feature type="region of interest" description="Disordered" evidence="1">
    <location>
        <begin position="342"/>
        <end position="399"/>
    </location>
</feature>
<reference evidence="2 3" key="1">
    <citation type="journal article" date="2021" name="Nat. Commun.">
        <title>Incipient diploidization of the medicinal plant Perilla within 10,000 years.</title>
        <authorList>
            <person name="Zhang Y."/>
            <person name="Shen Q."/>
            <person name="Leng L."/>
            <person name="Zhang D."/>
            <person name="Chen S."/>
            <person name="Shi Y."/>
            <person name="Ning Z."/>
            <person name="Chen S."/>
        </authorList>
    </citation>
    <scope>NUCLEOTIDE SEQUENCE [LARGE SCALE GENOMIC DNA]</scope>
    <source>
        <strain evidence="3">cv. PC099</strain>
    </source>
</reference>
<dbReference type="CDD" id="cd09272">
    <property type="entry name" value="RNase_HI_RT_Ty1"/>
    <property type="match status" value="1"/>
</dbReference>
<organism evidence="2 3">
    <name type="scientific">Perilla frutescens var. hirtella</name>
    <name type="common">Perilla citriodora</name>
    <name type="synonym">Perilla setoyensis</name>
    <dbReference type="NCBI Taxonomy" id="608512"/>
    <lineage>
        <taxon>Eukaryota</taxon>
        <taxon>Viridiplantae</taxon>
        <taxon>Streptophyta</taxon>
        <taxon>Embryophyta</taxon>
        <taxon>Tracheophyta</taxon>
        <taxon>Spermatophyta</taxon>
        <taxon>Magnoliopsida</taxon>
        <taxon>eudicotyledons</taxon>
        <taxon>Gunneridae</taxon>
        <taxon>Pentapetalae</taxon>
        <taxon>asterids</taxon>
        <taxon>lamiids</taxon>
        <taxon>Lamiales</taxon>
        <taxon>Lamiaceae</taxon>
        <taxon>Nepetoideae</taxon>
        <taxon>Elsholtzieae</taxon>
        <taxon>Perilla</taxon>
    </lineage>
</organism>